<dbReference type="EMBL" id="KI691937">
    <property type="protein sequence ID" value="ETM50751.1"/>
    <property type="molecule type" value="Genomic_DNA"/>
</dbReference>
<evidence type="ECO:0000256" key="1">
    <source>
        <dbReference type="SAM" id="MobiDB-lite"/>
    </source>
</evidence>
<sequence length="160" mass="18254">MMTMSLENHLCSHEVMTTTSLVRTPFVPVKIPTSLKTNRLLVARWTITDRIKLMKHNVNKLIDLLDALDTMVPMKKMNLALRPSDREHTTTSSSRQRNLKRKTNSARLRSDPGHVRRMNSGKFPSHLVKACPFKCLTIPDYLKKVDSVVQADPTCAKRTT</sequence>
<feature type="region of interest" description="Disordered" evidence="1">
    <location>
        <begin position="80"/>
        <end position="120"/>
    </location>
</feature>
<evidence type="ECO:0000313" key="4">
    <source>
        <dbReference type="EMBL" id="ETL97592.1"/>
    </source>
</evidence>
<dbReference type="EMBL" id="KI671961">
    <property type="protein sequence ID" value="ETL44420.1"/>
    <property type="molecule type" value="Genomic_DNA"/>
</dbReference>
<dbReference type="Proteomes" id="UP000053864">
    <property type="component" value="Unassembled WGS sequence"/>
</dbReference>
<organism evidence="3 6">
    <name type="scientific">Phytophthora nicotianae</name>
    <name type="common">Potato buckeye rot agent</name>
    <name type="synonym">Phytophthora parasitica</name>
    <dbReference type="NCBI Taxonomy" id="4792"/>
    <lineage>
        <taxon>Eukaryota</taxon>
        <taxon>Sar</taxon>
        <taxon>Stramenopiles</taxon>
        <taxon>Oomycota</taxon>
        <taxon>Peronosporomycetes</taxon>
        <taxon>Peronosporales</taxon>
        <taxon>Peronosporaceae</taxon>
        <taxon>Phytophthora</taxon>
    </lineage>
</organism>
<proteinExistence type="predicted"/>
<evidence type="ECO:0000313" key="3">
    <source>
        <dbReference type="EMBL" id="ETL44420.1"/>
    </source>
</evidence>
<gene>
    <name evidence="5" type="ORF">L914_05277</name>
    <name evidence="2" type="ORF">L915_05322</name>
    <name evidence="3" type="ORF">L916_05278</name>
    <name evidence="4" type="ORF">L917_05160</name>
</gene>
<evidence type="ECO:0000313" key="5">
    <source>
        <dbReference type="EMBL" id="ETM50751.1"/>
    </source>
</evidence>
<dbReference type="Proteomes" id="UP000054532">
    <property type="component" value="Unassembled WGS sequence"/>
</dbReference>
<reference evidence="3 6" key="3">
    <citation type="submission" date="2013-11" db="EMBL/GenBank/DDBJ databases">
        <title>The Genome Sequence of Phytophthora parasitica CJ05E6.</title>
        <authorList>
            <consortium name="The Broad Institute Genomics Platform"/>
            <person name="Russ C."/>
            <person name="Tyler B."/>
            <person name="Panabieres F."/>
            <person name="Shan W."/>
            <person name="Tripathy S."/>
            <person name="Grunwald N."/>
            <person name="Machado M."/>
            <person name="Johnson C.S."/>
            <person name="Arredondo F."/>
            <person name="Hong C."/>
            <person name="Coffey M."/>
            <person name="Young S.K."/>
            <person name="Zeng Q."/>
            <person name="Gargeya S."/>
            <person name="Fitzgerald M."/>
            <person name="Abouelleil A."/>
            <person name="Alvarado L."/>
            <person name="Chapman S.B."/>
            <person name="Gainer-Dewar J."/>
            <person name="Goldberg J."/>
            <person name="Griggs A."/>
            <person name="Gujja S."/>
            <person name="Hansen M."/>
            <person name="Howarth C."/>
            <person name="Imamovic A."/>
            <person name="Ireland A."/>
            <person name="Larimer J."/>
            <person name="McCowan C."/>
            <person name="Murphy C."/>
            <person name="Pearson M."/>
            <person name="Poon T.W."/>
            <person name="Priest M."/>
            <person name="Roberts A."/>
            <person name="Saif S."/>
            <person name="Shea T."/>
            <person name="Sykes S."/>
            <person name="Wortman J."/>
            <person name="Nusbaum C."/>
            <person name="Birren B."/>
        </authorList>
    </citation>
    <scope>NUCLEOTIDE SEQUENCE [LARGE SCALE GENOMIC DNA]</scope>
    <source>
        <strain evidence="3 6">CJ05E6</strain>
    </source>
</reference>
<dbReference type="EMBL" id="KI678694">
    <property type="protein sequence ID" value="ETL97592.1"/>
    <property type="molecule type" value="Genomic_DNA"/>
</dbReference>
<protein>
    <submittedName>
        <fullName evidence="3">Uncharacterized protein</fullName>
    </submittedName>
</protein>
<evidence type="ECO:0000313" key="6">
    <source>
        <dbReference type="Proteomes" id="UP000053864"/>
    </source>
</evidence>
<reference evidence="4" key="1">
    <citation type="submission" date="2013-11" db="EMBL/GenBank/DDBJ databases">
        <title>The Genome Sequence of Phytophthora parasitica CHvinca01.</title>
        <authorList>
            <consortium name="The Broad Institute Genomics Platform"/>
            <person name="Russ C."/>
            <person name="Tyler B."/>
            <person name="Panabieres F."/>
            <person name="Shan W."/>
            <person name="Tripathy S."/>
            <person name="Grunwald N."/>
            <person name="Machado M."/>
            <person name="Johnson C.S."/>
            <person name="Arredondo F."/>
            <person name="Hong C."/>
            <person name="Coffey M."/>
            <person name="Young S.K."/>
            <person name="Zeng Q."/>
            <person name="Gargeya S."/>
            <person name="Fitzgerald M."/>
            <person name="Abouelleil A."/>
            <person name="Alvarado L."/>
            <person name="Chapman S.B."/>
            <person name="Gainer-Dewar J."/>
            <person name="Goldberg J."/>
            <person name="Griggs A."/>
            <person name="Gujja S."/>
            <person name="Hansen M."/>
            <person name="Howarth C."/>
            <person name="Imamovic A."/>
            <person name="Ireland A."/>
            <person name="Larimer J."/>
            <person name="McCowan C."/>
            <person name="Murphy C."/>
            <person name="Pearson M."/>
            <person name="Poon T.W."/>
            <person name="Priest M."/>
            <person name="Roberts A."/>
            <person name="Saif S."/>
            <person name="Shea T."/>
            <person name="Sykes S."/>
            <person name="Wortman J."/>
            <person name="Nusbaum C."/>
            <person name="Birren B."/>
        </authorList>
    </citation>
    <scope>NUCLEOTIDE SEQUENCE [LARGE SCALE GENOMIC DNA]</scope>
    <source>
        <strain evidence="4">CHvinca01</strain>
    </source>
</reference>
<accession>W2JDC2</accession>
<name>W2JDC2_PHYNI</name>
<reference evidence="5" key="4">
    <citation type="submission" date="2013-11" db="EMBL/GenBank/DDBJ databases">
        <title>The Genome Sequence of Phytophthora parasitica IAC_01/95.</title>
        <authorList>
            <consortium name="The Broad Institute Genomics Platform"/>
            <person name="Russ C."/>
            <person name="Tyler B."/>
            <person name="Panabieres F."/>
            <person name="Shan W."/>
            <person name="Tripathy S."/>
            <person name="Grunwald N."/>
            <person name="Machado M."/>
            <person name="Johnson C.S."/>
            <person name="Arredondo F."/>
            <person name="Hong C."/>
            <person name="Coffey M."/>
            <person name="Young S.K."/>
            <person name="Zeng Q."/>
            <person name="Gargeya S."/>
            <person name="Fitzgerald M."/>
            <person name="Abouelleil A."/>
            <person name="Alvarado L."/>
            <person name="Chapman S.B."/>
            <person name="Gainer-Dewar J."/>
            <person name="Goldberg J."/>
            <person name="Griggs A."/>
            <person name="Gujja S."/>
            <person name="Hansen M."/>
            <person name="Howarth C."/>
            <person name="Imamovic A."/>
            <person name="Ireland A."/>
            <person name="Larimer J."/>
            <person name="McCowan C."/>
            <person name="Murphy C."/>
            <person name="Pearson M."/>
            <person name="Poon T.W."/>
            <person name="Priest M."/>
            <person name="Roberts A."/>
            <person name="Saif S."/>
            <person name="Shea T."/>
            <person name="Sykes S."/>
            <person name="Wortman J."/>
            <person name="Nusbaum C."/>
            <person name="Birren B."/>
        </authorList>
    </citation>
    <scope>NUCLEOTIDE SEQUENCE [LARGE SCALE GENOMIC DNA]</scope>
    <source>
        <strain evidence="5">IAC_01/95</strain>
    </source>
</reference>
<dbReference type="Proteomes" id="UP000053236">
    <property type="component" value="Unassembled WGS sequence"/>
</dbReference>
<dbReference type="Proteomes" id="UP000054423">
    <property type="component" value="Unassembled WGS sequence"/>
</dbReference>
<evidence type="ECO:0000313" key="2">
    <source>
        <dbReference type="EMBL" id="ETK91019.1"/>
    </source>
</evidence>
<reference evidence="2" key="2">
    <citation type="submission" date="2013-11" db="EMBL/GenBank/DDBJ databases">
        <title>The Genome Sequence of Phytophthora parasitica CJ02B3.</title>
        <authorList>
            <consortium name="The Broad Institute Genomics Platform"/>
            <person name="Russ C."/>
            <person name="Tyler B."/>
            <person name="Panabieres F."/>
            <person name="Shan W."/>
            <person name="Tripathy S."/>
            <person name="Grunwald N."/>
            <person name="Machado M."/>
            <person name="Johnson C.S."/>
            <person name="Arredondo F."/>
            <person name="Hong C."/>
            <person name="Coffey M."/>
            <person name="Young S.K."/>
            <person name="Zeng Q."/>
            <person name="Gargeya S."/>
            <person name="Fitzgerald M."/>
            <person name="Abouelleil A."/>
            <person name="Alvarado L."/>
            <person name="Chapman S.B."/>
            <person name="Gainer-Dewar J."/>
            <person name="Goldberg J."/>
            <person name="Griggs A."/>
            <person name="Gujja S."/>
            <person name="Hansen M."/>
            <person name="Howarth C."/>
            <person name="Imamovic A."/>
            <person name="Ireland A."/>
            <person name="Larimer J."/>
            <person name="McCowan C."/>
            <person name="Murphy C."/>
            <person name="Pearson M."/>
            <person name="Poon T.W."/>
            <person name="Priest M."/>
            <person name="Roberts A."/>
            <person name="Saif S."/>
            <person name="Shea T."/>
            <person name="Sykes S."/>
            <person name="Wortman J."/>
            <person name="Nusbaum C."/>
            <person name="Birren B."/>
        </authorList>
    </citation>
    <scope>NUCLEOTIDE SEQUENCE [LARGE SCALE GENOMIC DNA]</scope>
    <source>
        <strain evidence="2">CJ02B3</strain>
    </source>
</reference>
<dbReference type="AlphaFoldDB" id="W2JDC2"/>
<dbReference type="EMBL" id="KI685401">
    <property type="protein sequence ID" value="ETK91019.1"/>
    <property type="molecule type" value="Genomic_DNA"/>
</dbReference>